<dbReference type="InterPro" id="IPR015795">
    <property type="entry name" value="Pyrv_Knase_C"/>
</dbReference>
<comment type="caution">
    <text evidence="2">The sequence shown here is derived from an EMBL/GenBank/DDBJ whole genome shotgun (WGS) entry which is preliminary data.</text>
</comment>
<dbReference type="InterPro" id="IPR001697">
    <property type="entry name" value="Pyr_Knase"/>
</dbReference>
<dbReference type="Proteomes" id="UP000591131">
    <property type="component" value="Unassembled WGS sequence"/>
</dbReference>
<dbReference type="EMBL" id="JAAPAO010001550">
    <property type="protein sequence ID" value="KAF4649408.1"/>
    <property type="molecule type" value="Genomic_DNA"/>
</dbReference>
<dbReference type="PANTHER" id="PTHR11817">
    <property type="entry name" value="PYRUVATE KINASE"/>
    <property type="match status" value="1"/>
</dbReference>
<name>A0A7J6KQH9_PERCH</name>
<accession>A0A7J6KQH9</accession>
<dbReference type="AlphaFoldDB" id="A0A7J6KQH9"/>
<dbReference type="SUPFAM" id="SSF52935">
    <property type="entry name" value="PK C-terminal domain-like"/>
    <property type="match status" value="1"/>
</dbReference>
<dbReference type="GO" id="GO:0030955">
    <property type="term" value="F:potassium ion binding"/>
    <property type="evidence" value="ECO:0007669"/>
    <property type="project" value="InterPro"/>
</dbReference>
<feature type="domain" description="Pyruvate kinase C-terminal" evidence="1">
    <location>
        <begin position="55"/>
        <end position="168"/>
    </location>
</feature>
<organism evidence="2 3">
    <name type="scientific">Perkinsus chesapeaki</name>
    <name type="common">Clam parasite</name>
    <name type="synonym">Perkinsus andrewsi</name>
    <dbReference type="NCBI Taxonomy" id="330153"/>
    <lineage>
        <taxon>Eukaryota</taxon>
        <taxon>Sar</taxon>
        <taxon>Alveolata</taxon>
        <taxon>Perkinsozoa</taxon>
        <taxon>Perkinsea</taxon>
        <taxon>Perkinsida</taxon>
        <taxon>Perkinsidae</taxon>
        <taxon>Perkinsus</taxon>
    </lineage>
</organism>
<proteinExistence type="predicted"/>
<evidence type="ECO:0000259" key="1">
    <source>
        <dbReference type="Pfam" id="PF02887"/>
    </source>
</evidence>
<dbReference type="OrthoDB" id="108365at2759"/>
<dbReference type="InterPro" id="IPR036918">
    <property type="entry name" value="Pyrv_Knase_C_sf"/>
</dbReference>
<evidence type="ECO:0000313" key="2">
    <source>
        <dbReference type="EMBL" id="KAF4649408.1"/>
    </source>
</evidence>
<protein>
    <recommendedName>
        <fullName evidence="1">Pyruvate kinase C-terminal domain-containing protein</fullName>
    </recommendedName>
</protein>
<dbReference type="Gene3D" id="3.40.1380.20">
    <property type="entry name" value="Pyruvate kinase, C-terminal domain"/>
    <property type="match status" value="1"/>
</dbReference>
<keyword evidence="3" id="KW-1185">Reference proteome</keyword>
<dbReference type="GO" id="GO:0000287">
    <property type="term" value="F:magnesium ion binding"/>
    <property type="evidence" value="ECO:0007669"/>
    <property type="project" value="InterPro"/>
</dbReference>
<dbReference type="GO" id="GO:0004743">
    <property type="term" value="F:pyruvate kinase activity"/>
    <property type="evidence" value="ECO:0007669"/>
    <property type="project" value="InterPro"/>
</dbReference>
<sequence>MLSGETAGGKFPVESVATQRRICEEAENVIDYDSLFLRIRTNVMNHNPSGLATPEAICSAAVCLGSETNASIIVAITETGSTARLLAKFRPSQPILALSASQYTMRSLSIVRGVWALQVPSFQGSDEVIHNALKHAKQMGYVRNGDRVIAVHGMKEDTPGAINVIKVIQVE</sequence>
<gene>
    <name evidence="2" type="ORF">FOL47_002115</name>
</gene>
<evidence type="ECO:0000313" key="3">
    <source>
        <dbReference type="Proteomes" id="UP000591131"/>
    </source>
</evidence>
<dbReference type="Pfam" id="PF02887">
    <property type="entry name" value="PK_C"/>
    <property type="match status" value="1"/>
</dbReference>
<reference evidence="2 3" key="1">
    <citation type="submission" date="2020-04" db="EMBL/GenBank/DDBJ databases">
        <title>Perkinsus chesapeaki whole genome sequence.</title>
        <authorList>
            <person name="Bogema D.R."/>
        </authorList>
    </citation>
    <scope>NUCLEOTIDE SEQUENCE [LARGE SCALE GENOMIC DNA]</scope>
    <source>
        <strain evidence="2">ATCC PRA-425</strain>
    </source>
</reference>